<gene>
    <name evidence="2" type="ORF">HPP92_025784</name>
    <name evidence="1" type="ORF">HPP92_026077</name>
</gene>
<name>A0A835U8U1_VANPL</name>
<keyword evidence="3" id="KW-1185">Reference proteome</keyword>
<dbReference type="Proteomes" id="UP000636800">
    <property type="component" value="Unassembled WGS sequence"/>
</dbReference>
<evidence type="ECO:0000313" key="2">
    <source>
        <dbReference type="EMBL" id="KAG0452235.1"/>
    </source>
</evidence>
<proteinExistence type="predicted"/>
<evidence type="ECO:0000313" key="3">
    <source>
        <dbReference type="Proteomes" id="UP000636800"/>
    </source>
</evidence>
<protein>
    <submittedName>
        <fullName evidence="1">Uncharacterized protein</fullName>
    </submittedName>
</protein>
<dbReference type="EMBL" id="JADCNL010000019">
    <property type="protein sequence ID" value="KAG0452200.1"/>
    <property type="molecule type" value="Genomic_DNA"/>
</dbReference>
<evidence type="ECO:0000313" key="1">
    <source>
        <dbReference type="EMBL" id="KAG0452200.1"/>
    </source>
</evidence>
<evidence type="ECO:0000313" key="4">
    <source>
        <dbReference type="Proteomes" id="UP000639772"/>
    </source>
</evidence>
<dbReference type="EMBL" id="JADCNM010000019">
    <property type="protein sequence ID" value="KAG0452235.1"/>
    <property type="molecule type" value="Genomic_DNA"/>
</dbReference>
<accession>A0A835U8U1</accession>
<dbReference type="Proteomes" id="UP000639772">
    <property type="component" value="Unassembled WGS sequence"/>
</dbReference>
<sequence length="82" mass="9370">MGRGGKILEGIGDLMDRGSRVERDSWIQWSPDDRRIQHVNFGGSWLVGVERKSLVHEVQSLQAFLSSGMVIRGNRSRRIVHR</sequence>
<dbReference type="AlphaFoldDB" id="A0A835U8U1"/>
<organism evidence="1 3">
    <name type="scientific">Vanilla planifolia</name>
    <name type="common">Vanilla</name>
    <dbReference type="NCBI Taxonomy" id="51239"/>
    <lineage>
        <taxon>Eukaryota</taxon>
        <taxon>Viridiplantae</taxon>
        <taxon>Streptophyta</taxon>
        <taxon>Embryophyta</taxon>
        <taxon>Tracheophyta</taxon>
        <taxon>Spermatophyta</taxon>
        <taxon>Magnoliopsida</taxon>
        <taxon>Liliopsida</taxon>
        <taxon>Asparagales</taxon>
        <taxon>Orchidaceae</taxon>
        <taxon>Vanilloideae</taxon>
        <taxon>Vanilleae</taxon>
        <taxon>Vanilla</taxon>
    </lineage>
</organism>
<comment type="caution">
    <text evidence="1">The sequence shown here is derived from an EMBL/GenBank/DDBJ whole genome shotgun (WGS) entry which is preliminary data.</text>
</comment>
<reference evidence="3 4" key="1">
    <citation type="journal article" date="2020" name="Nat. Food">
        <title>A phased Vanilla planifolia genome enables genetic improvement of flavour and production.</title>
        <authorList>
            <person name="Hasing T."/>
            <person name="Tang H."/>
            <person name="Brym M."/>
            <person name="Khazi F."/>
            <person name="Huang T."/>
            <person name="Chambers A.H."/>
        </authorList>
    </citation>
    <scope>NUCLEOTIDE SEQUENCE [LARGE SCALE GENOMIC DNA]</scope>
    <source>
        <tissue evidence="1">Leaf</tissue>
    </source>
</reference>